<reference evidence="1 2" key="1">
    <citation type="journal article" date="2006" name="Science">
        <title>Phytophthora genome sequences uncover evolutionary origins and mechanisms of pathogenesis.</title>
        <authorList>
            <person name="Tyler B.M."/>
            <person name="Tripathy S."/>
            <person name="Zhang X."/>
            <person name="Dehal P."/>
            <person name="Jiang R.H."/>
            <person name="Aerts A."/>
            <person name="Arredondo F.D."/>
            <person name="Baxter L."/>
            <person name="Bensasson D."/>
            <person name="Beynon J.L."/>
            <person name="Chapman J."/>
            <person name="Damasceno C.M."/>
            <person name="Dorrance A.E."/>
            <person name="Dou D."/>
            <person name="Dickerman A.W."/>
            <person name="Dubchak I.L."/>
            <person name="Garbelotto M."/>
            <person name="Gijzen M."/>
            <person name="Gordon S.G."/>
            <person name="Govers F."/>
            <person name="Grunwald N.J."/>
            <person name="Huang W."/>
            <person name="Ivors K.L."/>
            <person name="Jones R.W."/>
            <person name="Kamoun S."/>
            <person name="Krampis K."/>
            <person name="Lamour K.H."/>
            <person name="Lee M.K."/>
            <person name="McDonald W.H."/>
            <person name="Medina M."/>
            <person name="Meijer H.J."/>
            <person name="Nordberg E.K."/>
            <person name="Maclean D.J."/>
            <person name="Ospina-Giraldo M.D."/>
            <person name="Morris P.F."/>
            <person name="Phuntumart V."/>
            <person name="Putnam N.H."/>
            <person name="Rash S."/>
            <person name="Rose J.K."/>
            <person name="Sakihama Y."/>
            <person name="Salamov A.A."/>
            <person name="Savidor A."/>
            <person name="Scheuring C.F."/>
            <person name="Smith B.M."/>
            <person name="Sobral B.W."/>
            <person name="Terry A."/>
            <person name="Torto-Alalibo T.A."/>
            <person name="Win J."/>
            <person name="Xu Z."/>
            <person name="Zhang H."/>
            <person name="Grigoriev I.V."/>
            <person name="Rokhsar D.S."/>
            <person name="Boore J.L."/>
        </authorList>
    </citation>
    <scope>NUCLEOTIDE SEQUENCE [LARGE SCALE GENOMIC DNA]</scope>
    <source>
        <strain evidence="1 2">P6497</strain>
    </source>
</reference>
<protein>
    <submittedName>
        <fullName evidence="1">Uncharacterized protein</fullName>
    </submittedName>
</protein>
<gene>
    <name evidence="1" type="ORF">PHYSODRAFT_526654</name>
</gene>
<dbReference type="KEGG" id="psoj:PHYSODRAFT_526654"/>
<dbReference type="Proteomes" id="UP000002640">
    <property type="component" value="Unassembled WGS sequence"/>
</dbReference>
<dbReference type="RefSeq" id="XP_009536167.1">
    <property type="nucleotide sequence ID" value="XM_009537872.1"/>
</dbReference>
<organism evidence="1 2">
    <name type="scientific">Phytophthora sojae (strain P6497)</name>
    <name type="common">Soybean stem and root rot agent</name>
    <name type="synonym">Phytophthora megasperma f. sp. glycines</name>
    <dbReference type="NCBI Taxonomy" id="1094619"/>
    <lineage>
        <taxon>Eukaryota</taxon>
        <taxon>Sar</taxon>
        <taxon>Stramenopiles</taxon>
        <taxon>Oomycota</taxon>
        <taxon>Peronosporomycetes</taxon>
        <taxon>Peronosporales</taxon>
        <taxon>Peronosporaceae</taxon>
        <taxon>Phytophthora</taxon>
    </lineage>
</organism>
<dbReference type="EMBL" id="JH159161">
    <property type="protein sequence ID" value="EGZ07995.1"/>
    <property type="molecule type" value="Genomic_DNA"/>
</dbReference>
<evidence type="ECO:0000313" key="2">
    <source>
        <dbReference type="Proteomes" id="UP000002640"/>
    </source>
</evidence>
<accession>G5A7W9</accession>
<evidence type="ECO:0000313" key="1">
    <source>
        <dbReference type="EMBL" id="EGZ07995.1"/>
    </source>
</evidence>
<dbReference type="InParanoid" id="G5A7W9"/>
<dbReference type="SMR" id="G5A7W9"/>
<sequence length="191" mass="21799">MGRRLRSPNELLRSTSVSEAGEMTANHQQLLAAMESSRRCAEIARTHEQERQAKYYNWKVRNMRTVSAGDRVWMFKPPRRPKASKFVHQWLDPMRVVEPVGYDNFLIEREDVTGEPERHIAHVSFLVMYHQPAASLEQIAVDIEAQLEHEDAVGQRADGTPPTTTAPTTAAPVQTAFAVDVLREHWREADV</sequence>
<keyword evidence="2" id="KW-1185">Reference proteome</keyword>
<name>G5A7W9_PHYSP</name>
<proteinExistence type="predicted"/>
<dbReference type="AlphaFoldDB" id="G5A7W9"/>
<dbReference type="GeneID" id="20661035"/>